<dbReference type="AlphaFoldDB" id="A0A429XB16"/>
<sequence length="240" mass="26014">MKKFALITGASGGIGASTARALAKENWNLYLHYHSNEQRILDLVSELAEYDIEVIPIKADLSVESGCDQVIRNVFQLDAIVYSSGNAPFGLFSDLDDQTMESAIQLHVKSPLILVRNLLPKLMRNSVSQIVIISSLWGQTGAACEVIYSTVKGAQISFTKALSKEVAGSGVRVNCVAPGAVNTGMLHRFSKEELVSLEEEIPLRRLAEPGEIADTISFLLSPKASYITGQVIAINGGWYT</sequence>
<evidence type="ECO:0000313" key="6">
    <source>
        <dbReference type="Proteomes" id="UP000680670"/>
    </source>
</evidence>
<comment type="similarity">
    <text evidence="1">Belongs to the short-chain dehydrogenases/reductases (SDR) family.</text>
</comment>
<dbReference type="InterPro" id="IPR036291">
    <property type="entry name" value="NAD(P)-bd_dom_sf"/>
</dbReference>
<dbReference type="GO" id="GO:0016491">
    <property type="term" value="F:oxidoreductase activity"/>
    <property type="evidence" value="ECO:0007669"/>
    <property type="project" value="UniProtKB-KW"/>
</dbReference>
<dbReference type="Pfam" id="PF13561">
    <property type="entry name" value="adh_short_C2"/>
    <property type="match status" value="1"/>
</dbReference>
<protein>
    <submittedName>
        <fullName evidence="3">Oxidoreductase YmfI</fullName>
    </submittedName>
    <submittedName>
        <fullName evidence="4">SDR family oxidoreductase</fullName>
    </submittedName>
</protein>
<keyword evidence="2" id="KW-0560">Oxidoreductase</keyword>
<dbReference type="RefSeq" id="WP_120116168.1">
    <property type="nucleotide sequence ID" value="NZ_BORI01000006.1"/>
</dbReference>
<dbReference type="PANTHER" id="PTHR42879:SF2">
    <property type="entry name" value="3-OXOACYL-[ACYL-CARRIER-PROTEIN] REDUCTASE FABG"/>
    <property type="match status" value="1"/>
</dbReference>
<dbReference type="InterPro" id="IPR002347">
    <property type="entry name" value="SDR_fam"/>
</dbReference>
<proteinExistence type="inferred from homology"/>
<organism evidence="4 5">
    <name type="scientific">Siminovitchia terrae</name>
    <name type="common">Bacillus terrae</name>
    <dbReference type="NCBI Taxonomy" id="1914933"/>
    <lineage>
        <taxon>Bacteria</taxon>
        <taxon>Bacillati</taxon>
        <taxon>Bacillota</taxon>
        <taxon>Bacilli</taxon>
        <taxon>Bacillales</taxon>
        <taxon>Bacillaceae</taxon>
        <taxon>Siminovitchia</taxon>
    </lineage>
</organism>
<dbReference type="InterPro" id="IPR050259">
    <property type="entry name" value="SDR"/>
</dbReference>
<dbReference type="EMBL" id="BORJ01000001">
    <property type="protein sequence ID" value="GIN94874.1"/>
    <property type="molecule type" value="Genomic_DNA"/>
</dbReference>
<dbReference type="OrthoDB" id="9803333at2"/>
<evidence type="ECO:0000256" key="2">
    <source>
        <dbReference type="ARBA" id="ARBA00023002"/>
    </source>
</evidence>
<evidence type="ECO:0000313" key="3">
    <source>
        <dbReference type="EMBL" id="GIN94874.1"/>
    </source>
</evidence>
<dbReference type="EMBL" id="QYTW02000003">
    <property type="protein sequence ID" value="RST60627.1"/>
    <property type="molecule type" value="Genomic_DNA"/>
</dbReference>
<dbReference type="SUPFAM" id="SSF51735">
    <property type="entry name" value="NAD(P)-binding Rossmann-fold domains"/>
    <property type="match status" value="1"/>
</dbReference>
<dbReference type="Proteomes" id="UP000680670">
    <property type="component" value="Unassembled WGS sequence"/>
</dbReference>
<reference evidence="4 5" key="1">
    <citation type="submission" date="2018-12" db="EMBL/GenBank/DDBJ databases">
        <authorList>
            <person name="Sun L."/>
            <person name="Chen Z."/>
        </authorList>
    </citation>
    <scope>NUCLEOTIDE SEQUENCE [LARGE SCALE GENOMIC DNA]</scope>
    <source>
        <strain evidence="4 5">LMG 29736</strain>
    </source>
</reference>
<dbReference type="NCBIfam" id="NF047420">
    <property type="entry name" value="EF_P_mod_YmfI"/>
    <property type="match status" value="1"/>
</dbReference>
<name>A0A429XB16_SIMTE</name>
<evidence type="ECO:0000256" key="1">
    <source>
        <dbReference type="ARBA" id="ARBA00006484"/>
    </source>
</evidence>
<dbReference type="Proteomes" id="UP000287296">
    <property type="component" value="Unassembled WGS sequence"/>
</dbReference>
<accession>A0A429XB16</accession>
<keyword evidence="6" id="KW-1185">Reference proteome</keyword>
<gene>
    <name evidence="3" type="primary">ymfI</name>
    <name evidence="4" type="ORF">D5F11_004535</name>
    <name evidence="3" type="ORF">J6TS1_07440</name>
</gene>
<dbReference type="PRINTS" id="PR00081">
    <property type="entry name" value="GDHRDH"/>
</dbReference>
<reference evidence="3 6" key="2">
    <citation type="submission" date="2021-03" db="EMBL/GenBank/DDBJ databases">
        <title>Antimicrobial resistance genes in bacteria isolated from Japanese honey, and their potential for conferring macrolide and lincosamide resistance in the American foulbrood pathogen Paenibacillus larvae.</title>
        <authorList>
            <person name="Okamoto M."/>
            <person name="Kumagai M."/>
            <person name="Kanamori H."/>
            <person name="Takamatsu D."/>
        </authorList>
    </citation>
    <scope>NUCLEOTIDE SEQUENCE [LARGE SCALE GENOMIC DNA]</scope>
    <source>
        <strain evidence="3 6">J6TS1</strain>
    </source>
</reference>
<dbReference type="CDD" id="cd05233">
    <property type="entry name" value="SDR_c"/>
    <property type="match status" value="1"/>
</dbReference>
<dbReference type="Gene3D" id="3.40.50.720">
    <property type="entry name" value="NAD(P)-binding Rossmann-like Domain"/>
    <property type="match status" value="1"/>
</dbReference>
<evidence type="ECO:0000313" key="4">
    <source>
        <dbReference type="EMBL" id="RST60627.1"/>
    </source>
</evidence>
<dbReference type="FunFam" id="3.40.50.720:FF:000173">
    <property type="entry name" value="3-oxoacyl-[acyl-carrier protein] reductase"/>
    <property type="match status" value="1"/>
</dbReference>
<dbReference type="PANTHER" id="PTHR42879">
    <property type="entry name" value="3-OXOACYL-(ACYL-CARRIER-PROTEIN) REDUCTASE"/>
    <property type="match status" value="1"/>
</dbReference>
<evidence type="ECO:0000313" key="5">
    <source>
        <dbReference type="Proteomes" id="UP000287296"/>
    </source>
</evidence>
<comment type="caution">
    <text evidence="4">The sequence shown here is derived from an EMBL/GenBank/DDBJ whole genome shotgun (WGS) entry which is preliminary data.</text>
</comment>